<accession>A0A1G8XL09</accession>
<dbReference type="RefSeq" id="WP_091509787.1">
    <property type="nucleotide sequence ID" value="NZ_FNFH01000002.1"/>
</dbReference>
<dbReference type="NCBIfam" id="TIGR00684">
    <property type="entry name" value="narJ"/>
    <property type="match status" value="1"/>
</dbReference>
<gene>
    <name evidence="3" type="ORF">SAMN05216212_1119</name>
</gene>
<evidence type="ECO:0000256" key="1">
    <source>
        <dbReference type="ARBA" id="ARBA00023063"/>
    </source>
</evidence>
<dbReference type="InterPro" id="IPR036411">
    <property type="entry name" value="TorD-like_sf"/>
</dbReference>
<dbReference type="PANTHER" id="PTHR43680">
    <property type="entry name" value="NITRATE REDUCTASE MOLYBDENUM COFACTOR ASSEMBLY CHAPERONE"/>
    <property type="match status" value="1"/>
</dbReference>
<name>A0A1G8XL09_9GAMM</name>
<dbReference type="GO" id="GO:0042128">
    <property type="term" value="P:nitrate assimilation"/>
    <property type="evidence" value="ECO:0007669"/>
    <property type="project" value="UniProtKB-KW"/>
</dbReference>
<sequence length="244" mass="27638">MKTLNLISRLLDYPADELVENLDELTRWVAESSDIDTALRDKLLAFISYFERMDALDWQSEYDGLFERGRQVSLHLFEHVHGESRDRGQAMVDLMARYRSAGLALNERELPDYLPTYLEFCATQGEAATEWLAEVSHVLALLAARLREKDSPYHLLMDGLLQLSGVEVDVPALQQRIAGEEPDDTPEALDKIWEEEAVSFSGTQGSACDQLTMRPSETQRRDGQPLNWVNAADQAAPQHRASME</sequence>
<evidence type="ECO:0000313" key="4">
    <source>
        <dbReference type="Proteomes" id="UP000199305"/>
    </source>
</evidence>
<keyword evidence="4" id="KW-1185">Reference proteome</keyword>
<dbReference type="PANTHER" id="PTHR43680:SF2">
    <property type="entry name" value="NITRATE REDUCTASE MOLYBDENUM COFACTOR ASSEMBLY CHAPERONE NARJ"/>
    <property type="match status" value="1"/>
</dbReference>
<dbReference type="GO" id="GO:0051131">
    <property type="term" value="P:chaperone-mediated protein complex assembly"/>
    <property type="evidence" value="ECO:0007669"/>
    <property type="project" value="InterPro"/>
</dbReference>
<dbReference type="InterPro" id="IPR003765">
    <property type="entry name" value="NO3_reductase_chaperone_NarJ"/>
</dbReference>
<dbReference type="AlphaFoldDB" id="A0A1G8XL09"/>
<dbReference type="Proteomes" id="UP000199305">
    <property type="component" value="Unassembled WGS sequence"/>
</dbReference>
<evidence type="ECO:0000313" key="3">
    <source>
        <dbReference type="EMBL" id="SDJ90585.1"/>
    </source>
</evidence>
<dbReference type="Pfam" id="PF02613">
    <property type="entry name" value="Nitrate_red_del"/>
    <property type="match status" value="1"/>
</dbReference>
<dbReference type="GO" id="GO:0016530">
    <property type="term" value="F:metallochaperone activity"/>
    <property type="evidence" value="ECO:0007669"/>
    <property type="project" value="TreeGrafter"/>
</dbReference>
<dbReference type="SUPFAM" id="SSF89155">
    <property type="entry name" value="TorD-like"/>
    <property type="match status" value="1"/>
</dbReference>
<feature type="compositionally biased region" description="Polar residues" evidence="2">
    <location>
        <begin position="200"/>
        <end position="216"/>
    </location>
</feature>
<dbReference type="InterPro" id="IPR020945">
    <property type="entry name" value="DMSO/NO3_reduct_chaperone"/>
</dbReference>
<protein>
    <submittedName>
        <fullName evidence="3">Respiratory nitrate reductase chaperone NarJ</fullName>
    </submittedName>
</protein>
<dbReference type="STRING" id="658219.SAMN05216212_1119"/>
<reference evidence="4" key="1">
    <citation type="submission" date="2016-10" db="EMBL/GenBank/DDBJ databases">
        <authorList>
            <person name="Varghese N."/>
            <person name="Submissions S."/>
        </authorList>
    </citation>
    <scope>NUCLEOTIDE SEQUENCE [LARGE SCALE GENOMIC DNA]</scope>
    <source>
        <strain evidence="4">CGMCC 1.10658</strain>
    </source>
</reference>
<keyword evidence="1" id="KW-0534">Nitrate assimilation</keyword>
<dbReference type="EMBL" id="FNFH01000002">
    <property type="protein sequence ID" value="SDJ90585.1"/>
    <property type="molecule type" value="Genomic_DNA"/>
</dbReference>
<evidence type="ECO:0000256" key="2">
    <source>
        <dbReference type="SAM" id="MobiDB-lite"/>
    </source>
</evidence>
<feature type="region of interest" description="Disordered" evidence="2">
    <location>
        <begin position="200"/>
        <end position="244"/>
    </location>
</feature>
<organism evidence="3 4">
    <name type="scientific">Microbulbifer yueqingensis</name>
    <dbReference type="NCBI Taxonomy" id="658219"/>
    <lineage>
        <taxon>Bacteria</taxon>
        <taxon>Pseudomonadati</taxon>
        <taxon>Pseudomonadota</taxon>
        <taxon>Gammaproteobacteria</taxon>
        <taxon>Cellvibrionales</taxon>
        <taxon>Microbulbiferaceae</taxon>
        <taxon>Microbulbifer</taxon>
    </lineage>
</organism>
<dbReference type="OrthoDB" id="8478585at2"/>
<proteinExistence type="predicted"/>
<dbReference type="GO" id="GO:0051082">
    <property type="term" value="F:unfolded protein binding"/>
    <property type="evidence" value="ECO:0007669"/>
    <property type="project" value="InterPro"/>
</dbReference>
<dbReference type="Gene3D" id="1.10.3480.10">
    <property type="entry name" value="TorD-like"/>
    <property type="match status" value="1"/>
</dbReference>